<feature type="compositionally biased region" description="Polar residues" evidence="1">
    <location>
        <begin position="1"/>
        <end position="13"/>
    </location>
</feature>
<proteinExistence type="predicted"/>
<organism evidence="2 3">
    <name type="scientific">Panaeolus cyanescens</name>
    <dbReference type="NCBI Taxonomy" id="181874"/>
    <lineage>
        <taxon>Eukaryota</taxon>
        <taxon>Fungi</taxon>
        <taxon>Dikarya</taxon>
        <taxon>Basidiomycota</taxon>
        <taxon>Agaricomycotina</taxon>
        <taxon>Agaricomycetes</taxon>
        <taxon>Agaricomycetidae</taxon>
        <taxon>Agaricales</taxon>
        <taxon>Agaricineae</taxon>
        <taxon>Galeropsidaceae</taxon>
        <taxon>Panaeolus</taxon>
    </lineage>
</organism>
<evidence type="ECO:0000256" key="1">
    <source>
        <dbReference type="SAM" id="MobiDB-lite"/>
    </source>
</evidence>
<name>A0A409W8C5_9AGAR</name>
<evidence type="ECO:0000313" key="2">
    <source>
        <dbReference type="EMBL" id="PPQ74790.1"/>
    </source>
</evidence>
<dbReference type="AlphaFoldDB" id="A0A409W8C5"/>
<reference evidence="2 3" key="1">
    <citation type="journal article" date="2018" name="Evol. Lett.">
        <title>Horizontal gene cluster transfer increased hallucinogenic mushroom diversity.</title>
        <authorList>
            <person name="Reynolds H.T."/>
            <person name="Vijayakumar V."/>
            <person name="Gluck-Thaler E."/>
            <person name="Korotkin H.B."/>
            <person name="Matheny P.B."/>
            <person name="Slot J.C."/>
        </authorList>
    </citation>
    <scope>NUCLEOTIDE SEQUENCE [LARGE SCALE GENOMIC DNA]</scope>
    <source>
        <strain evidence="2 3">2629</strain>
    </source>
</reference>
<feature type="region of interest" description="Disordered" evidence="1">
    <location>
        <begin position="82"/>
        <end position="106"/>
    </location>
</feature>
<dbReference type="InParanoid" id="A0A409W8C5"/>
<comment type="caution">
    <text evidence="2">The sequence shown here is derived from an EMBL/GenBank/DDBJ whole genome shotgun (WGS) entry which is preliminary data.</text>
</comment>
<feature type="region of interest" description="Disordered" evidence="1">
    <location>
        <begin position="1"/>
        <end position="25"/>
    </location>
</feature>
<protein>
    <submittedName>
        <fullName evidence="2">Uncharacterized protein</fullName>
    </submittedName>
</protein>
<gene>
    <name evidence="2" type="ORF">CVT24_003729</name>
</gene>
<sequence>MSSMTPTSDSQALPATGFKKMQQVPSREASECLEFQDKTWGIHVIMFTMPPDDSDSDARLSKRPRQIFDDIDIRITQDVRSDVPSSQYTVTSTYASSDGDGENSEDSLAETDEIAEKIIDLAGKLEEAAAILRALADKSMRKRNKRLIPLLARVHGRCIIT</sequence>
<evidence type="ECO:0000313" key="3">
    <source>
        <dbReference type="Proteomes" id="UP000284842"/>
    </source>
</evidence>
<accession>A0A409W8C5</accession>
<dbReference type="EMBL" id="NHTK01005726">
    <property type="protein sequence ID" value="PPQ74790.1"/>
    <property type="molecule type" value="Genomic_DNA"/>
</dbReference>
<dbReference type="Proteomes" id="UP000284842">
    <property type="component" value="Unassembled WGS sequence"/>
</dbReference>
<keyword evidence="3" id="KW-1185">Reference proteome</keyword>
<feature type="compositionally biased region" description="Polar residues" evidence="1">
    <location>
        <begin position="83"/>
        <end position="95"/>
    </location>
</feature>